<protein>
    <submittedName>
        <fullName evidence="1">Uncharacterized protein</fullName>
    </submittedName>
</protein>
<dbReference type="EMBL" id="FWXR01000011">
    <property type="protein sequence ID" value="SMC87716.1"/>
    <property type="molecule type" value="Genomic_DNA"/>
</dbReference>
<name>A0A1W2CRX5_9HYPH</name>
<dbReference type="Proteomes" id="UP000192656">
    <property type="component" value="Unassembled WGS sequence"/>
</dbReference>
<keyword evidence="2" id="KW-1185">Reference proteome</keyword>
<evidence type="ECO:0000313" key="1">
    <source>
        <dbReference type="EMBL" id="SMC87716.1"/>
    </source>
</evidence>
<sequence>MVGQADLEQEMFGAEMVARLKSERATRSVTGMD</sequence>
<reference evidence="1 2" key="1">
    <citation type="submission" date="2017-04" db="EMBL/GenBank/DDBJ databases">
        <authorList>
            <person name="Afonso C.L."/>
            <person name="Miller P.J."/>
            <person name="Scott M.A."/>
            <person name="Spackman E."/>
            <person name="Goraichik I."/>
            <person name="Dimitrov K.M."/>
            <person name="Suarez D.L."/>
            <person name="Swayne D.E."/>
        </authorList>
    </citation>
    <scope>NUCLEOTIDE SEQUENCE [LARGE SCALE GENOMIC DNA]</scope>
    <source>
        <strain evidence="1 2">CGMCC 1.10972</strain>
    </source>
</reference>
<dbReference type="AlphaFoldDB" id="A0A1W2CRX5"/>
<accession>A0A1W2CRX5</accession>
<evidence type="ECO:0000313" key="2">
    <source>
        <dbReference type="Proteomes" id="UP000192656"/>
    </source>
</evidence>
<organism evidence="1 2">
    <name type="scientific">Fulvimarina manganoxydans</name>
    <dbReference type="NCBI Taxonomy" id="937218"/>
    <lineage>
        <taxon>Bacteria</taxon>
        <taxon>Pseudomonadati</taxon>
        <taxon>Pseudomonadota</taxon>
        <taxon>Alphaproteobacteria</taxon>
        <taxon>Hyphomicrobiales</taxon>
        <taxon>Aurantimonadaceae</taxon>
        <taxon>Fulvimarina</taxon>
    </lineage>
</organism>
<proteinExistence type="predicted"/>
<gene>
    <name evidence="1" type="ORF">SAMN06297251_11113</name>
</gene>